<dbReference type="PANTHER" id="PTHR31143:SF2">
    <property type="entry name" value="FR47-LIKE DOMAIN-CONTAINING PROTEIN-RELATED"/>
    <property type="match status" value="1"/>
</dbReference>
<sequence length="268" mass="30506">MSFLLEPDNYTRVHSLFEEMTCHLAVLTVLAGILPGRIYVDDPASPGTAILIPSNQHRIYVSGLPEQSVLGDVIHMLFKQSRAESYGFVLYYASNTWKQSIEQLLQKQETFSGWRQFYRLREPSSSWSKPLPENITPGRIDEAMVGDSPLVNRQLLLEEILSESPSLEHFFRQNFGFSAQDGHKLVAWCLAEYHYQGRYELGIETIEAYQRKGIATYLASAVIRHAFAEGATEIGWHCWATNTPSIATALKLGFEKVLDYPVYSCQYR</sequence>
<evidence type="ECO:0000313" key="2">
    <source>
        <dbReference type="EMBL" id="GHO82176.1"/>
    </source>
</evidence>
<dbReference type="Proteomes" id="UP000635565">
    <property type="component" value="Unassembled WGS sequence"/>
</dbReference>
<keyword evidence="3" id="KW-1185">Reference proteome</keyword>
<dbReference type="PROSITE" id="PS51186">
    <property type="entry name" value="GNAT"/>
    <property type="match status" value="1"/>
</dbReference>
<evidence type="ECO:0000313" key="3">
    <source>
        <dbReference type="Proteomes" id="UP000635565"/>
    </source>
</evidence>
<organism evidence="2 3">
    <name type="scientific">Dictyobacter formicarum</name>
    <dbReference type="NCBI Taxonomy" id="2778368"/>
    <lineage>
        <taxon>Bacteria</taxon>
        <taxon>Bacillati</taxon>
        <taxon>Chloroflexota</taxon>
        <taxon>Ktedonobacteria</taxon>
        <taxon>Ktedonobacterales</taxon>
        <taxon>Dictyobacteraceae</taxon>
        <taxon>Dictyobacter</taxon>
    </lineage>
</organism>
<dbReference type="Pfam" id="PF12746">
    <property type="entry name" value="GNAT_acetyltran"/>
    <property type="match status" value="1"/>
</dbReference>
<dbReference type="PANTHER" id="PTHR31143">
    <property type="match status" value="1"/>
</dbReference>
<dbReference type="InterPro" id="IPR016181">
    <property type="entry name" value="Acyl_CoA_acyltransferase"/>
</dbReference>
<dbReference type="InterPro" id="IPR042573">
    <property type="entry name" value="GNAT_acetyltra_N"/>
</dbReference>
<dbReference type="Gene3D" id="3.40.630.30">
    <property type="match status" value="1"/>
</dbReference>
<evidence type="ECO:0000259" key="1">
    <source>
        <dbReference type="PROSITE" id="PS51186"/>
    </source>
</evidence>
<protein>
    <recommendedName>
        <fullName evidence="1">N-acetyltransferase domain-containing protein</fullName>
    </recommendedName>
</protein>
<comment type="caution">
    <text evidence="2">The sequence shown here is derived from an EMBL/GenBank/DDBJ whole genome shotgun (WGS) entry which is preliminary data.</text>
</comment>
<dbReference type="EMBL" id="BNJJ01000001">
    <property type="protein sequence ID" value="GHO82176.1"/>
    <property type="molecule type" value="Genomic_DNA"/>
</dbReference>
<reference evidence="2 3" key="1">
    <citation type="journal article" date="2021" name="Int. J. Syst. Evol. Microbiol.">
        <title>Reticulibacter mediterranei gen. nov., sp. nov., within the new family Reticulibacteraceae fam. nov., and Ktedonospora formicarum gen. nov., sp. nov., Ktedonobacter robiniae sp. nov., Dictyobacter formicarum sp. nov. and Dictyobacter arantiisoli sp. nov., belonging to the class Ktedonobacteria.</title>
        <authorList>
            <person name="Yabe S."/>
            <person name="Zheng Y."/>
            <person name="Wang C.M."/>
            <person name="Sakai Y."/>
            <person name="Abe K."/>
            <person name="Yokota A."/>
            <person name="Donadio S."/>
            <person name="Cavaletti L."/>
            <person name="Monciardini P."/>
        </authorList>
    </citation>
    <scope>NUCLEOTIDE SEQUENCE [LARGE SCALE GENOMIC DNA]</scope>
    <source>
        <strain evidence="2 3">SOSP1-9</strain>
    </source>
</reference>
<dbReference type="RefSeq" id="WP_201359877.1">
    <property type="nucleotide sequence ID" value="NZ_BNJJ01000001.1"/>
</dbReference>
<dbReference type="InterPro" id="IPR027365">
    <property type="entry name" value="GNAT_acetyltra_YdfB-like"/>
</dbReference>
<proteinExistence type="predicted"/>
<name>A0ABQ3V8W3_9CHLR</name>
<feature type="domain" description="N-acetyltransferase" evidence="1">
    <location>
        <begin position="138"/>
        <end position="268"/>
    </location>
</feature>
<dbReference type="SUPFAM" id="SSF55729">
    <property type="entry name" value="Acyl-CoA N-acyltransferases (Nat)"/>
    <property type="match status" value="1"/>
</dbReference>
<accession>A0ABQ3V8W3</accession>
<dbReference type="InterPro" id="IPR000182">
    <property type="entry name" value="GNAT_dom"/>
</dbReference>
<dbReference type="CDD" id="cd04301">
    <property type="entry name" value="NAT_SF"/>
    <property type="match status" value="1"/>
</dbReference>
<dbReference type="Gene3D" id="3.40.630.110">
    <property type="entry name" value="GNAT acetyltransferase-like"/>
    <property type="match status" value="1"/>
</dbReference>
<gene>
    <name evidence="2" type="ORF">KSZ_01820</name>
</gene>